<gene>
    <name evidence="2" type="ORF">ACFPOB_24850</name>
</gene>
<name>A0ABW0IXA3_9HYPH</name>
<keyword evidence="3" id="KW-1185">Reference proteome</keyword>
<dbReference type="Gene3D" id="3.10.450.50">
    <property type="match status" value="1"/>
</dbReference>
<dbReference type="InterPro" id="IPR046860">
    <property type="entry name" value="SnoaL_5"/>
</dbReference>
<feature type="domain" description="SnoaL-like" evidence="1">
    <location>
        <begin position="9"/>
        <end position="33"/>
    </location>
</feature>
<dbReference type="Pfam" id="PF20409">
    <property type="entry name" value="SnoaL_5"/>
    <property type="match status" value="1"/>
</dbReference>
<dbReference type="EMBL" id="JBHSLW010000052">
    <property type="protein sequence ID" value="MFC5422792.1"/>
    <property type="molecule type" value="Genomic_DNA"/>
</dbReference>
<reference evidence="3" key="1">
    <citation type="journal article" date="2019" name="Int. J. Syst. Evol. Microbiol.">
        <title>The Global Catalogue of Microorganisms (GCM) 10K type strain sequencing project: providing services to taxonomists for standard genome sequencing and annotation.</title>
        <authorList>
            <consortium name="The Broad Institute Genomics Platform"/>
            <consortium name="The Broad Institute Genome Sequencing Center for Infectious Disease"/>
            <person name="Wu L."/>
            <person name="Ma J."/>
        </authorList>
    </citation>
    <scope>NUCLEOTIDE SEQUENCE [LARGE SCALE GENOMIC DNA]</scope>
    <source>
        <strain evidence="3">NCAIM B.01391</strain>
    </source>
</reference>
<dbReference type="RefSeq" id="WP_377801021.1">
    <property type="nucleotide sequence ID" value="NZ_JBHSLW010000052.1"/>
</dbReference>
<sequence length="34" mass="3949">MTEAALAQGERRNMQEIGLYTLKDGKIVEERFFC</sequence>
<dbReference type="Proteomes" id="UP001596053">
    <property type="component" value="Unassembled WGS sequence"/>
</dbReference>
<accession>A0ABW0IXA3</accession>
<evidence type="ECO:0000313" key="3">
    <source>
        <dbReference type="Proteomes" id="UP001596053"/>
    </source>
</evidence>
<protein>
    <submittedName>
        <fullName evidence="2">SnoaL-like domain-containing protein</fullName>
    </submittedName>
</protein>
<organism evidence="2 3">
    <name type="scientific">Bosea eneae</name>
    <dbReference type="NCBI Taxonomy" id="151454"/>
    <lineage>
        <taxon>Bacteria</taxon>
        <taxon>Pseudomonadati</taxon>
        <taxon>Pseudomonadota</taxon>
        <taxon>Alphaproteobacteria</taxon>
        <taxon>Hyphomicrobiales</taxon>
        <taxon>Boseaceae</taxon>
        <taxon>Bosea</taxon>
    </lineage>
</organism>
<evidence type="ECO:0000313" key="2">
    <source>
        <dbReference type="EMBL" id="MFC5422792.1"/>
    </source>
</evidence>
<proteinExistence type="predicted"/>
<comment type="caution">
    <text evidence="2">The sequence shown here is derived from an EMBL/GenBank/DDBJ whole genome shotgun (WGS) entry which is preliminary data.</text>
</comment>
<evidence type="ECO:0000259" key="1">
    <source>
        <dbReference type="Pfam" id="PF20409"/>
    </source>
</evidence>